<name>A0A9P8W0L9_9HYPO</name>
<dbReference type="OrthoDB" id="5839090at2759"/>
<evidence type="ECO:0000256" key="15">
    <source>
        <dbReference type="SAM" id="MobiDB-lite"/>
    </source>
</evidence>
<accession>A0A9P8W0L9</accession>
<comment type="subcellular location">
    <subcellularLocation>
        <location evidence="3">Secreted</location>
    </subcellularLocation>
</comment>
<evidence type="ECO:0000256" key="10">
    <source>
        <dbReference type="ARBA" id="ARBA00023295"/>
    </source>
</evidence>
<dbReference type="Gene3D" id="3.20.20.80">
    <property type="entry name" value="Glycosidases"/>
    <property type="match status" value="2"/>
</dbReference>
<dbReference type="SUPFAM" id="SSF51445">
    <property type="entry name" value="(Trans)glycosidases"/>
    <property type="match status" value="1"/>
</dbReference>
<evidence type="ECO:0000256" key="1">
    <source>
        <dbReference type="ARBA" id="ARBA00000448"/>
    </source>
</evidence>
<dbReference type="Gene3D" id="2.60.40.1180">
    <property type="entry name" value="Golgi alpha-mannosidase II"/>
    <property type="match status" value="2"/>
</dbReference>
<keyword evidence="12" id="KW-0624">Polysaccharide degradation</keyword>
<dbReference type="InterPro" id="IPR013780">
    <property type="entry name" value="Glyco_hydro_b"/>
</dbReference>
<keyword evidence="5" id="KW-0964">Secreted</keyword>
<dbReference type="Gene3D" id="2.60.40.1760">
    <property type="entry name" value="glycosyl hydrolase (family 31)"/>
    <property type="match status" value="1"/>
</dbReference>
<dbReference type="GO" id="GO:0030246">
    <property type="term" value="F:carbohydrate binding"/>
    <property type="evidence" value="ECO:0007669"/>
    <property type="project" value="InterPro"/>
</dbReference>
<dbReference type="InterPro" id="IPR011013">
    <property type="entry name" value="Gal_mutarotase_sf_dom"/>
</dbReference>
<evidence type="ECO:0000313" key="21">
    <source>
        <dbReference type="Proteomes" id="UP000777438"/>
    </source>
</evidence>
<dbReference type="GO" id="GO:0005576">
    <property type="term" value="C:extracellular region"/>
    <property type="evidence" value="ECO:0007669"/>
    <property type="project" value="UniProtKB-SubCell"/>
</dbReference>
<feature type="signal peptide" evidence="16">
    <location>
        <begin position="1"/>
        <end position="15"/>
    </location>
</feature>
<feature type="region of interest" description="Disordered" evidence="15">
    <location>
        <begin position="452"/>
        <end position="493"/>
    </location>
</feature>
<evidence type="ECO:0000259" key="17">
    <source>
        <dbReference type="Pfam" id="PF01055"/>
    </source>
</evidence>
<comment type="catalytic activity">
    <reaction evidence="2">
        <text>Hydrolysis of terminal, non-reducing (1-&gt;4)-linked alpha-D-glucose residues with release of alpha-D-glucose.</text>
        <dbReference type="EC" id="3.2.1.20"/>
    </reaction>
</comment>
<dbReference type="CDD" id="cd14752">
    <property type="entry name" value="GH31_N"/>
    <property type="match status" value="1"/>
</dbReference>
<feature type="chain" id="PRO_5040421267" evidence="16">
    <location>
        <begin position="16"/>
        <end position="898"/>
    </location>
</feature>
<dbReference type="SUPFAM" id="SSF74650">
    <property type="entry name" value="Galactose mutarotase-like"/>
    <property type="match status" value="1"/>
</dbReference>
<evidence type="ECO:0000256" key="12">
    <source>
        <dbReference type="ARBA" id="ARBA00023326"/>
    </source>
</evidence>
<dbReference type="PANTHER" id="PTHR22762">
    <property type="entry name" value="ALPHA-GLUCOSIDASE"/>
    <property type="match status" value="1"/>
</dbReference>
<keyword evidence="21" id="KW-1185">Reference proteome</keyword>
<dbReference type="GO" id="GO:0008422">
    <property type="term" value="F:beta-glucosidase activity"/>
    <property type="evidence" value="ECO:0007669"/>
    <property type="project" value="UniProtKB-EC"/>
</dbReference>
<gene>
    <name evidence="20" type="ORF">B0T10DRAFT_540015</name>
</gene>
<comment type="catalytic activity">
    <reaction evidence="1">
        <text>Hydrolysis of terminal, non-reducing beta-D-glucosyl residues with release of beta-D-glucose.</text>
        <dbReference type="EC" id="3.2.1.21"/>
    </reaction>
</comment>
<dbReference type="InterPro" id="IPR048395">
    <property type="entry name" value="Glyco_hydro_31_C"/>
</dbReference>
<dbReference type="SUPFAM" id="SSF51011">
    <property type="entry name" value="Glycosyl hydrolase domain"/>
    <property type="match status" value="1"/>
</dbReference>
<dbReference type="Pfam" id="PF21365">
    <property type="entry name" value="Glyco_hydro_31_3rd"/>
    <property type="match status" value="1"/>
</dbReference>
<evidence type="ECO:0000256" key="3">
    <source>
        <dbReference type="ARBA" id="ARBA00004613"/>
    </source>
</evidence>
<evidence type="ECO:0000256" key="5">
    <source>
        <dbReference type="ARBA" id="ARBA00022525"/>
    </source>
</evidence>
<dbReference type="PANTHER" id="PTHR22762:SF67">
    <property type="entry name" value="ALPHA_BETA-GLUCOSIDASE AGDC-RELATED"/>
    <property type="match status" value="1"/>
</dbReference>
<reference evidence="20 21" key="1">
    <citation type="journal article" date="2021" name="Nat. Commun.">
        <title>Genetic determinants of endophytism in the Arabidopsis root mycobiome.</title>
        <authorList>
            <person name="Mesny F."/>
            <person name="Miyauchi S."/>
            <person name="Thiergart T."/>
            <person name="Pickel B."/>
            <person name="Atanasova L."/>
            <person name="Karlsson M."/>
            <person name="Huettel B."/>
            <person name="Barry K.W."/>
            <person name="Haridas S."/>
            <person name="Chen C."/>
            <person name="Bauer D."/>
            <person name="Andreopoulos W."/>
            <person name="Pangilinan J."/>
            <person name="LaButti K."/>
            <person name="Riley R."/>
            <person name="Lipzen A."/>
            <person name="Clum A."/>
            <person name="Drula E."/>
            <person name="Henrissat B."/>
            <person name="Kohler A."/>
            <person name="Grigoriev I.V."/>
            <person name="Martin F.M."/>
            <person name="Hacquard S."/>
        </authorList>
    </citation>
    <scope>NUCLEOTIDE SEQUENCE [LARGE SCALE GENOMIC DNA]</scope>
    <source>
        <strain evidence="20 21">MPI-CAGE-CH-0241</strain>
    </source>
</reference>
<evidence type="ECO:0000256" key="6">
    <source>
        <dbReference type="ARBA" id="ARBA00022729"/>
    </source>
</evidence>
<keyword evidence="8" id="KW-0325">Glycoprotein</keyword>
<keyword evidence="11" id="KW-0961">Cell wall biogenesis/degradation</keyword>
<keyword evidence="6 16" id="KW-0732">Signal</keyword>
<keyword evidence="7 14" id="KW-0378">Hydrolase</keyword>
<comment type="similarity">
    <text evidence="4 14">Belongs to the glycosyl hydrolase 31 family.</text>
</comment>
<dbReference type="InterPro" id="IPR017853">
    <property type="entry name" value="GH"/>
</dbReference>
<proteinExistence type="inferred from homology"/>
<keyword evidence="9" id="KW-0119">Carbohydrate metabolism</keyword>
<feature type="domain" description="Glycoside hydrolase family 31 N-terminal" evidence="18">
    <location>
        <begin position="86"/>
        <end position="220"/>
    </location>
</feature>
<evidence type="ECO:0000256" key="11">
    <source>
        <dbReference type="ARBA" id="ARBA00023316"/>
    </source>
</evidence>
<evidence type="ECO:0000259" key="19">
    <source>
        <dbReference type="Pfam" id="PF21365"/>
    </source>
</evidence>
<dbReference type="InterPro" id="IPR000322">
    <property type="entry name" value="Glyco_hydro_31_TIM"/>
</dbReference>
<evidence type="ECO:0000256" key="16">
    <source>
        <dbReference type="SAM" id="SignalP"/>
    </source>
</evidence>
<dbReference type="Pfam" id="PF01055">
    <property type="entry name" value="Glyco_hydro_31_2nd"/>
    <property type="match status" value="1"/>
</dbReference>
<evidence type="ECO:0000256" key="14">
    <source>
        <dbReference type="RuleBase" id="RU361185"/>
    </source>
</evidence>
<dbReference type="Proteomes" id="UP000777438">
    <property type="component" value="Unassembled WGS sequence"/>
</dbReference>
<evidence type="ECO:0000313" key="20">
    <source>
        <dbReference type="EMBL" id="KAH6884189.1"/>
    </source>
</evidence>
<comment type="caution">
    <text evidence="20">The sequence shown here is derived from an EMBL/GenBank/DDBJ whole genome shotgun (WGS) entry which is preliminary data.</text>
</comment>
<dbReference type="GO" id="GO:0004558">
    <property type="term" value="F:alpha-1,4-glucosidase activity"/>
    <property type="evidence" value="ECO:0007669"/>
    <property type="project" value="UniProtKB-EC"/>
</dbReference>
<dbReference type="InterPro" id="IPR025887">
    <property type="entry name" value="Glyco_hydro_31_N_dom"/>
</dbReference>
<sequence>MRLWSSLLFSSLASAAVPGINLHSLDKRAACPGYKASNVKTTGGKLTADLELAGSGCNVYGKDLAHLTLEVTYQTADRLHVKIQDKGNQVYQVPESVFTRPGGSIESKHSNLKFEYTKAPFSFKIKRSHSNEVLFDTSATPLVFESQYLRLRTKLPNDPFLYGLGEHSDPFRLNTTNYTRTIWARDSYSIPEDSNLYGSQPFYVEQRKTGSHGVFLLNSNGIDIVIDKSKDRQQYLEYNTLGGVFDFYFLSGPSPVEVTKQYAEVVGLPTLQPYWGLGFHQCRYGYQDVFDVAEVVYNYSKAGIPLETMWTDIDYMDRRRVFSLDPERFPLDKMRELVSHLHKNNQHYIVMVDPAVAYADYGPFNRGKADNIFLHQKNGSIYKGVVWPGVTAYPDWFSENISEYWNGEFARFFDADTGVDIDALWIDMNEPANFCNFPCDDPFGFAVEGDYPPPAPPVREPPRSLPGWPADFQPGSKAKREAGPMKRKARSLEQTEFVRASDEATGDHMGLPGRDLLNPPYAIHNKAAFEDSWNANKGGLSNKTVHTDIIHQNGLAMYDTHNLYGHMMSIASHEAMSARRPSVRPLIITRSTFAGAGSKVGHWLGDNVSTWDKYRASIRTLLAFTSLFQFPMTGSDVCGFGGNSTEQLCARWASLGAFSPFYRNHNELGSIPQEFYRWDSVAKSARKAIEIRYRLLDYFYTEMYKASRDGTPVLYPTFFLYPQDRKSWDLELQYFYGPGLLVAPVTEENSTSVDVYLPKDTFYDWYTHKKIEGTGGHYTFSNQDITDIPLLIRSGVILPLRVSSANTTEELRKKDFELIIPVGKSGKAEGELYIDDGVSVEQKSYSHVTFRYRHGELKIAGSFGKDISVVVSKITVLDGKKKSKGCHISLNKAGVYKV</sequence>
<dbReference type="AlphaFoldDB" id="A0A9P8W0L9"/>
<evidence type="ECO:0000256" key="7">
    <source>
        <dbReference type="ARBA" id="ARBA00022801"/>
    </source>
</evidence>
<dbReference type="Pfam" id="PF13802">
    <property type="entry name" value="Gal_mutarotas_2"/>
    <property type="match status" value="1"/>
</dbReference>
<comment type="function">
    <text evidence="13">Glucosidase involved in the degradation of cellulosic biomass. Has both alpha- and beta-glucosidase activity.</text>
</comment>
<evidence type="ECO:0000256" key="2">
    <source>
        <dbReference type="ARBA" id="ARBA00001657"/>
    </source>
</evidence>
<feature type="domain" description="Glycosyl hydrolase family 31 C-terminal" evidence="19">
    <location>
        <begin position="710"/>
        <end position="798"/>
    </location>
</feature>
<evidence type="ECO:0000256" key="4">
    <source>
        <dbReference type="ARBA" id="ARBA00007806"/>
    </source>
</evidence>
<keyword evidence="10 14" id="KW-0326">Glycosidase</keyword>
<dbReference type="CDD" id="cd06602">
    <property type="entry name" value="GH31_MGAM_SI_GAA"/>
    <property type="match status" value="1"/>
</dbReference>
<feature type="domain" description="Glycoside hydrolase family 31 TIM barrel" evidence="17">
    <location>
        <begin position="269"/>
        <end position="701"/>
    </location>
</feature>
<protein>
    <submittedName>
        <fullName evidence="20">Glycoside hydrolase, family 31</fullName>
    </submittedName>
</protein>
<evidence type="ECO:0000256" key="13">
    <source>
        <dbReference type="ARBA" id="ARBA00025512"/>
    </source>
</evidence>
<evidence type="ECO:0000256" key="8">
    <source>
        <dbReference type="ARBA" id="ARBA00023180"/>
    </source>
</evidence>
<dbReference type="EMBL" id="JAGPYM010000021">
    <property type="protein sequence ID" value="KAH6884189.1"/>
    <property type="molecule type" value="Genomic_DNA"/>
</dbReference>
<dbReference type="GO" id="GO:0000272">
    <property type="term" value="P:polysaccharide catabolic process"/>
    <property type="evidence" value="ECO:0007669"/>
    <property type="project" value="UniProtKB-KW"/>
</dbReference>
<evidence type="ECO:0000259" key="18">
    <source>
        <dbReference type="Pfam" id="PF13802"/>
    </source>
</evidence>
<organism evidence="20 21">
    <name type="scientific">Thelonectria olida</name>
    <dbReference type="NCBI Taxonomy" id="1576542"/>
    <lineage>
        <taxon>Eukaryota</taxon>
        <taxon>Fungi</taxon>
        <taxon>Dikarya</taxon>
        <taxon>Ascomycota</taxon>
        <taxon>Pezizomycotina</taxon>
        <taxon>Sordariomycetes</taxon>
        <taxon>Hypocreomycetidae</taxon>
        <taxon>Hypocreales</taxon>
        <taxon>Nectriaceae</taxon>
        <taxon>Thelonectria</taxon>
    </lineage>
</organism>
<dbReference type="GO" id="GO:0071555">
    <property type="term" value="P:cell wall organization"/>
    <property type="evidence" value="ECO:0007669"/>
    <property type="project" value="UniProtKB-KW"/>
</dbReference>
<evidence type="ECO:0000256" key="9">
    <source>
        <dbReference type="ARBA" id="ARBA00023277"/>
    </source>
</evidence>